<gene>
    <name evidence="5" type="ORF">E4663_18315</name>
</gene>
<dbReference type="InterPro" id="IPR001034">
    <property type="entry name" value="DeoR_HTH"/>
</dbReference>
<dbReference type="Pfam" id="PF08279">
    <property type="entry name" value="HTH_11"/>
    <property type="match status" value="1"/>
</dbReference>
<evidence type="ECO:0000256" key="2">
    <source>
        <dbReference type="ARBA" id="ARBA00023125"/>
    </source>
</evidence>
<dbReference type="Gene3D" id="1.10.10.10">
    <property type="entry name" value="Winged helix-like DNA-binding domain superfamily/Winged helix DNA-binding domain"/>
    <property type="match status" value="1"/>
</dbReference>
<dbReference type="GO" id="GO:0003677">
    <property type="term" value="F:DNA binding"/>
    <property type="evidence" value="ECO:0007669"/>
    <property type="project" value="UniProtKB-KW"/>
</dbReference>
<dbReference type="Proteomes" id="UP000297982">
    <property type="component" value="Unassembled WGS sequence"/>
</dbReference>
<dbReference type="PIRSF" id="PIRSF016838">
    <property type="entry name" value="PafC"/>
    <property type="match status" value="1"/>
</dbReference>
<dbReference type="InterPro" id="IPR026881">
    <property type="entry name" value="WYL_dom"/>
</dbReference>
<dbReference type="InterPro" id="IPR036388">
    <property type="entry name" value="WH-like_DNA-bd_sf"/>
</dbReference>
<dbReference type="Pfam" id="PF25583">
    <property type="entry name" value="WCX"/>
    <property type="match status" value="1"/>
</dbReference>
<reference evidence="5 6" key="1">
    <citation type="journal article" date="2003" name="Int. J. Syst. Evol. Microbiol.">
        <title>Halobacillus salinus sp. nov., isolated from a salt lake on the coast of the East Sea in Korea.</title>
        <authorList>
            <person name="Yoon J.H."/>
            <person name="Kang K.H."/>
            <person name="Park Y.H."/>
        </authorList>
    </citation>
    <scope>NUCLEOTIDE SEQUENCE [LARGE SCALE GENOMIC DNA]</scope>
    <source>
        <strain evidence="5 6">HSL-3</strain>
    </source>
</reference>
<dbReference type="AlphaFoldDB" id="A0A4Z0GUF1"/>
<dbReference type="InterPro" id="IPR018356">
    <property type="entry name" value="Tscrpt_reg_HTH_DeoR_CS"/>
</dbReference>
<organism evidence="5 6">
    <name type="scientific">Halobacillus salinus</name>
    <dbReference type="NCBI Taxonomy" id="192814"/>
    <lineage>
        <taxon>Bacteria</taxon>
        <taxon>Bacillati</taxon>
        <taxon>Bacillota</taxon>
        <taxon>Bacilli</taxon>
        <taxon>Bacillales</taxon>
        <taxon>Bacillaceae</taxon>
        <taxon>Halobacillus</taxon>
    </lineage>
</organism>
<dbReference type="InterPro" id="IPR051534">
    <property type="entry name" value="CBASS_pafABC_assoc_protein"/>
</dbReference>
<feature type="domain" description="HTH deoR-type" evidence="4">
    <location>
        <begin position="16"/>
        <end position="71"/>
    </location>
</feature>
<proteinExistence type="predicted"/>
<dbReference type="InterPro" id="IPR036390">
    <property type="entry name" value="WH_DNA-bd_sf"/>
</dbReference>
<dbReference type="PROSITE" id="PS00894">
    <property type="entry name" value="HTH_DEOR_1"/>
    <property type="match status" value="1"/>
</dbReference>
<protein>
    <submittedName>
        <fullName evidence="5">YafY family transcriptional regulator</fullName>
    </submittedName>
</protein>
<evidence type="ECO:0000256" key="3">
    <source>
        <dbReference type="ARBA" id="ARBA00023163"/>
    </source>
</evidence>
<dbReference type="SUPFAM" id="SSF46785">
    <property type="entry name" value="Winged helix' DNA-binding domain"/>
    <property type="match status" value="1"/>
</dbReference>
<dbReference type="PANTHER" id="PTHR34580">
    <property type="match status" value="1"/>
</dbReference>
<dbReference type="PROSITE" id="PS51000">
    <property type="entry name" value="HTH_DEOR_2"/>
    <property type="match status" value="1"/>
</dbReference>
<dbReference type="InterPro" id="IPR057727">
    <property type="entry name" value="WCX_dom"/>
</dbReference>
<dbReference type="Pfam" id="PF13280">
    <property type="entry name" value="WYL"/>
    <property type="match status" value="1"/>
</dbReference>
<name>A0A4Z0GUF1_9BACI</name>
<evidence type="ECO:0000256" key="1">
    <source>
        <dbReference type="ARBA" id="ARBA00023015"/>
    </source>
</evidence>
<dbReference type="EMBL" id="SRJC01000008">
    <property type="protein sequence ID" value="TGB01106.1"/>
    <property type="molecule type" value="Genomic_DNA"/>
</dbReference>
<evidence type="ECO:0000259" key="4">
    <source>
        <dbReference type="PROSITE" id="PS51000"/>
    </source>
</evidence>
<dbReference type="PROSITE" id="PS52050">
    <property type="entry name" value="WYL"/>
    <property type="match status" value="1"/>
</dbReference>
<evidence type="ECO:0000313" key="6">
    <source>
        <dbReference type="Proteomes" id="UP000297982"/>
    </source>
</evidence>
<comment type="caution">
    <text evidence="5">The sequence shown here is derived from an EMBL/GenBank/DDBJ whole genome shotgun (WGS) entry which is preliminary data.</text>
</comment>
<dbReference type="InterPro" id="IPR013196">
    <property type="entry name" value="HTH_11"/>
</dbReference>
<dbReference type="GO" id="GO:0003700">
    <property type="term" value="F:DNA-binding transcription factor activity"/>
    <property type="evidence" value="ECO:0007669"/>
    <property type="project" value="InterPro"/>
</dbReference>
<keyword evidence="2" id="KW-0238">DNA-binding</keyword>
<accession>A0A4Z0GUF1</accession>
<evidence type="ECO:0000313" key="5">
    <source>
        <dbReference type="EMBL" id="TGB01106.1"/>
    </source>
</evidence>
<sequence length="334" mass="38161">MTRTVMFLKKGVFFMKADRLIKILLLLQHGEKVSTRALSEELEVSERTIHRDMESLSAAGIPVYAERGAAGGWKLVDNWKQRLSWLKEKEVMALFLPHADKVMKDLDMGISSSEIRDKLLLSVPGETKESAGKLWERIHVDMGTWKSSTSETLPAMDVIKEAVMNDTKVKVTYEKANGDVKESIIKPLGLVAKSSTWYVVLLNEADQFRSYRMDRIKACSSLEEPFERPEDFTLAEYWEASKKKFTKSLPEYAVRIVASPIALQRIQFTGRFVRTTYQGEEREDGWTELELSFNSEEEALGFIVGFGDQVKVCSPVSLQDKVRERAEEIIELYK</sequence>
<dbReference type="PANTHER" id="PTHR34580:SF1">
    <property type="entry name" value="PROTEIN PAFC"/>
    <property type="match status" value="1"/>
</dbReference>
<dbReference type="InterPro" id="IPR028349">
    <property type="entry name" value="PafC-like"/>
</dbReference>
<keyword evidence="1" id="KW-0805">Transcription regulation</keyword>
<keyword evidence="3" id="KW-0804">Transcription</keyword>
<keyword evidence="6" id="KW-1185">Reference proteome</keyword>